<reference evidence="4 5" key="1">
    <citation type="submission" date="2020-06" db="EMBL/GenBank/DDBJ databases">
        <authorList>
            <person name="Li R."/>
            <person name="Bekaert M."/>
        </authorList>
    </citation>
    <scope>NUCLEOTIDE SEQUENCE [LARGE SCALE GENOMIC DNA]</scope>
    <source>
        <strain evidence="5">wild</strain>
    </source>
</reference>
<name>A0A6J8E0I9_MYTCO</name>
<dbReference type="AlphaFoldDB" id="A0A6J8E0I9"/>
<dbReference type="InterPro" id="IPR003599">
    <property type="entry name" value="Ig_sub"/>
</dbReference>
<evidence type="ECO:0000256" key="1">
    <source>
        <dbReference type="ARBA" id="ARBA00022729"/>
    </source>
</evidence>
<dbReference type="Pfam" id="PF13927">
    <property type="entry name" value="Ig_3"/>
    <property type="match status" value="1"/>
</dbReference>
<dbReference type="InterPro" id="IPR013783">
    <property type="entry name" value="Ig-like_fold"/>
</dbReference>
<dbReference type="Pfam" id="PF00047">
    <property type="entry name" value="ig"/>
    <property type="match status" value="1"/>
</dbReference>
<dbReference type="GO" id="GO:0050808">
    <property type="term" value="P:synapse organization"/>
    <property type="evidence" value="ECO:0007669"/>
    <property type="project" value="TreeGrafter"/>
</dbReference>
<sequence>MQVVKPQMEYIVDLVNIVGLVASVILKLDYPILTPVQNTYNTNIGGGVTMKCTIDSSHHKVTAIMWTRENIRIYQDSKHVIADNAINQISGWTTLIIDNIQSSDNTNYYCMAENQDGWGTSSVITLNAHALHLPIVSPAQTTYVAIIGGVVKLVCTITSSDHTITGVFWTKTSANASPTLHTGLKYVIANTGTNQMRFTTLIINSVMSTDGANYFCSAQNQDGIASSSITLHTSAQTTTEGTTTLQQTTAVSVFRWAYIKDSNLTFEEIKEEMKEYLEELKSNLTVDKTTTTTAIRRKCLYVTTEHLQFQSRSNITFHNKINAFGVDSRIFLLTFYVCITTAIPTTDEGCAAIKGRCQNVRTAPCVGGNKFYELLCVGTDQFCCARETAKEKDCQAQGGSCEYHCVGSKPHANICEGHMSCCIAFN</sequence>
<dbReference type="PANTHER" id="PTHR45080">
    <property type="entry name" value="CONTACTIN 5"/>
    <property type="match status" value="1"/>
</dbReference>
<dbReference type="CDD" id="cd00096">
    <property type="entry name" value="Ig"/>
    <property type="match status" value="1"/>
</dbReference>
<dbReference type="GO" id="GO:0005886">
    <property type="term" value="C:plasma membrane"/>
    <property type="evidence" value="ECO:0007669"/>
    <property type="project" value="TreeGrafter"/>
</dbReference>
<evidence type="ECO:0000313" key="5">
    <source>
        <dbReference type="Proteomes" id="UP000507470"/>
    </source>
</evidence>
<dbReference type="InterPro" id="IPR036179">
    <property type="entry name" value="Ig-like_dom_sf"/>
</dbReference>
<dbReference type="GO" id="GO:0008046">
    <property type="term" value="F:axon guidance receptor activity"/>
    <property type="evidence" value="ECO:0007669"/>
    <property type="project" value="TreeGrafter"/>
</dbReference>
<proteinExistence type="predicted"/>
<evidence type="ECO:0000313" key="4">
    <source>
        <dbReference type="EMBL" id="CAC5413616.1"/>
    </source>
</evidence>
<feature type="domain" description="Ig-like" evidence="3">
    <location>
        <begin position="31"/>
        <end position="127"/>
    </location>
</feature>
<dbReference type="InterPro" id="IPR013151">
    <property type="entry name" value="Immunoglobulin_dom"/>
</dbReference>
<dbReference type="SUPFAM" id="SSF48726">
    <property type="entry name" value="Immunoglobulin"/>
    <property type="match status" value="2"/>
</dbReference>
<keyword evidence="2" id="KW-1015">Disulfide bond</keyword>
<evidence type="ECO:0000256" key="2">
    <source>
        <dbReference type="ARBA" id="ARBA00023157"/>
    </source>
</evidence>
<protein>
    <recommendedName>
        <fullName evidence="3">Ig-like domain-containing protein</fullName>
    </recommendedName>
</protein>
<evidence type="ECO:0000259" key="3">
    <source>
        <dbReference type="PROSITE" id="PS50835"/>
    </source>
</evidence>
<dbReference type="OrthoDB" id="6054393at2759"/>
<accession>A0A6J8E0I9</accession>
<keyword evidence="5" id="KW-1185">Reference proteome</keyword>
<dbReference type="SMART" id="SM00409">
    <property type="entry name" value="IG"/>
    <property type="match status" value="2"/>
</dbReference>
<dbReference type="EMBL" id="CACVKT020008164">
    <property type="protein sequence ID" value="CAC5413616.1"/>
    <property type="molecule type" value="Genomic_DNA"/>
</dbReference>
<dbReference type="GO" id="GO:0043025">
    <property type="term" value="C:neuronal cell body"/>
    <property type="evidence" value="ECO:0007669"/>
    <property type="project" value="TreeGrafter"/>
</dbReference>
<dbReference type="Proteomes" id="UP000507470">
    <property type="component" value="Unassembled WGS sequence"/>
</dbReference>
<dbReference type="PANTHER" id="PTHR45080:SF8">
    <property type="entry name" value="IG-LIKE DOMAIN-CONTAINING PROTEIN"/>
    <property type="match status" value="1"/>
</dbReference>
<dbReference type="GO" id="GO:0030424">
    <property type="term" value="C:axon"/>
    <property type="evidence" value="ECO:0007669"/>
    <property type="project" value="TreeGrafter"/>
</dbReference>
<keyword evidence="1" id="KW-0732">Signal</keyword>
<dbReference type="InterPro" id="IPR050958">
    <property type="entry name" value="Cell_Adh-Cytoskel_Orgn"/>
</dbReference>
<organism evidence="4 5">
    <name type="scientific">Mytilus coruscus</name>
    <name type="common">Sea mussel</name>
    <dbReference type="NCBI Taxonomy" id="42192"/>
    <lineage>
        <taxon>Eukaryota</taxon>
        <taxon>Metazoa</taxon>
        <taxon>Spiralia</taxon>
        <taxon>Lophotrochozoa</taxon>
        <taxon>Mollusca</taxon>
        <taxon>Bivalvia</taxon>
        <taxon>Autobranchia</taxon>
        <taxon>Pteriomorphia</taxon>
        <taxon>Mytilida</taxon>
        <taxon>Mytiloidea</taxon>
        <taxon>Mytilidae</taxon>
        <taxon>Mytilinae</taxon>
        <taxon>Mytilus</taxon>
    </lineage>
</organism>
<gene>
    <name evidence="4" type="ORF">MCOR_46490</name>
</gene>
<dbReference type="PROSITE" id="PS50835">
    <property type="entry name" value="IG_LIKE"/>
    <property type="match status" value="2"/>
</dbReference>
<dbReference type="Gene3D" id="2.60.40.10">
    <property type="entry name" value="Immunoglobulins"/>
    <property type="match status" value="2"/>
</dbReference>
<dbReference type="InterPro" id="IPR007110">
    <property type="entry name" value="Ig-like_dom"/>
</dbReference>
<dbReference type="GO" id="GO:0007156">
    <property type="term" value="P:homophilic cell adhesion via plasma membrane adhesion molecules"/>
    <property type="evidence" value="ECO:0007669"/>
    <property type="project" value="TreeGrafter"/>
</dbReference>
<feature type="domain" description="Ig-like" evidence="3">
    <location>
        <begin position="134"/>
        <end position="232"/>
    </location>
</feature>